<keyword evidence="2" id="KW-1185">Reference proteome</keyword>
<name>A0ACC0XBS5_9ROSI</name>
<dbReference type="Proteomes" id="UP001163603">
    <property type="component" value="Chromosome 13"/>
</dbReference>
<gene>
    <name evidence="1" type="ORF">Pint_19951</name>
</gene>
<accession>A0ACC0XBS5</accession>
<sequence length="503" mass="54699">MGRESLEEGLLPSSSILEPAHIVSSIGNGDEITDQTDSSATPVVFFSTFITVCSYFAFGCATGYSSPAESGIMKDLGLSVAAYSVFVSVLAIGALLGSLINGKITDLIGRRGVSFSVTFLDITISLTNFSNNLVILSSRECGWQIFFFIFGWLTIAFSQAAWSLDLGRVSLGFGIAIISYAGPIYIAEISPNNIRGALTSANQLMLTCGFSLTYVLGTLVSWRILALIAVFPCFVQFFGIFFIPESPRWLAFVGREKELYTTLQRLRSKKSDISQEAANIKIYMCFLLSEQAYTEVFVRQSEDRSFSLFQHKYAYSVTVGIGLMILQEFVGQAAIVSYVSSIFEAASFSSTLGSISAAIIRIPAVALSVILIDKCGRRPLLMVSSIGMCLSLLLVGLSFYFQDHGYSDEITPTLVYIGILGFTATYPIGMAGLPTVIMSEIFPTNVKGSAGSLLVFTNATCGLIILYSFNVMMEWSSAGIAFNKHPCFISFTHSIFMSYECTL</sequence>
<organism evidence="1 2">
    <name type="scientific">Pistacia integerrima</name>
    <dbReference type="NCBI Taxonomy" id="434235"/>
    <lineage>
        <taxon>Eukaryota</taxon>
        <taxon>Viridiplantae</taxon>
        <taxon>Streptophyta</taxon>
        <taxon>Embryophyta</taxon>
        <taxon>Tracheophyta</taxon>
        <taxon>Spermatophyta</taxon>
        <taxon>Magnoliopsida</taxon>
        <taxon>eudicotyledons</taxon>
        <taxon>Gunneridae</taxon>
        <taxon>Pentapetalae</taxon>
        <taxon>rosids</taxon>
        <taxon>malvids</taxon>
        <taxon>Sapindales</taxon>
        <taxon>Anacardiaceae</taxon>
        <taxon>Pistacia</taxon>
    </lineage>
</organism>
<evidence type="ECO:0000313" key="2">
    <source>
        <dbReference type="Proteomes" id="UP001163603"/>
    </source>
</evidence>
<proteinExistence type="predicted"/>
<protein>
    <submittedName>
        <fullName evidence="1">Uncharacterized protein</fullName>
    </submittedName>
</protein>
<comment type="caution">
    <text evidence="1">The sequence shown here is derived from an EMBL/GenBank/DDBJ whole genome shotgun (WGS) entry which is preliminary data.</text>
</comment>
<reference evidence="2" key="1">
    <citation type="journal article" date="2023" name="G3 (Bethesda)">
        <title>Genome assembly and association tests identify interacting loci associated with vigor, precocity, and sex in interspecific pistachio rootstocks.</title>
        <authorList>
            <person name="Palmer W."/>
            <person name="Jacygrad E."/>
            <person name="Sagayaradj S."/>
            <person name="Cavanaugh K."/>
            <person name="Han R."/>
            <person name="Bertier L."/>
            <person name="Beede B."/>
            <person name="Kafkas S."/>
            <person name="Golino D."/>
            <person name="Preece J."/>
            <person name="Michelmore R."/>
        </authorList>
    </citation>
    <scope>NUCLEOTIDE SEQUENCE [LARGE SCALE GENOMIC DNA]</scope>
</reference>
<evidence type="ECO:0000313" key="1">
    <source>
        <dbReference type="EMBL" id="KAJ0014739.1"/>
    </source>
</evidence>
<dbReference type="EMBL" id="CM047748">
    <property type="protein sequence ID" value="KAJ0014739.1"/>
    <property type="molecule type" value="Genomic_DNA"/>
</dbReference>